<evidence type="ECO:0000259" key="2">
    <source>
        <dbReference type="PROSITE" id="PS50119"/>
    </source>
</evidence>
<keyword evidence="1" id="KW-0862">Zinc</keyword>
<accession>A0A6J8EMD2</accession>
<dbReference type="PANTHER" id="PTHR25462">
    <property type="entry name" value="BONUS, ISOFORM C-RELATED"/>
    <property type="match status" value="1"/>
</dbReference>
<keyword evidence="1" id="KW-0479">Metal-binding</keyword>
<dbReference type="GO" id="GO:0008270">
    <property type="term" value="F:zinc ion binding"/>
    <property type="evidence" value="ECO:0007669"/>
    <property type="project" value="UniProtKB-KW"/>
</dbReference>
<dbReference type="PROSITE" id="PS50119">
    <property type="entry name" value="ZF_BBOX"/>
    <property type="match status" value="1"/>
</dbReference>
<dbReference type="SUPFAM" id="SSF63829">
    <property type="entry name" value="Calcium-dependent phosphotriesterase"/>
    <property type="match status" value="1"/>
</dbReference>
<dbReference type="OrthoDB" id="6048950at2759"/>
<dbReference type="AlphaFoldDB" id="A0A6J8EMD2"/>
<gene>
    <name evidence="3" type="ORF">MCOR_53264</name>
</gene>
<feature type="domain" description="B box-type" evidence="2">
    <location>
        <begin position="3"/>
        <end position="44"/>
    </location>
</feature>
<keyword evidence="4" id="KW-1185">Reference proteome</keyword>
<evidence type="ECO:0000313" key="4">
    <source>
        <dbReference type="Proteomes" id="UP000507470"/>
    </source>
</evidence>
<dbReference type="EMBL" id="CACVKT020009209">
    <property type="protein sequence ID" value="CAC5421113.1"/>
    <property type="molecule type" value="Genomic_DNA"/>
</dbReference>
<sequence>MASPNVLCKTHTTEDVILYCEDCELLVCRECVRQEHKVHNFLKFKEKVGDSRLCLTDNLLTLNSVRLPRLRENLQDVISLQETKEHDTKDMLTEIVSRADKMIEYITLIREKLMNRSELLHEKNLTVIEKKMSQINARIDIFERADAFAKGALEHGFDEEIIHEDLELRRQLHNFQPIDIYEDIDRPIYVDGDLNELVLKQMFGTVLSEIRDLSNEDNKRPALKVQKISMFVCGIEDIVGICPIKSDVAWLHPKKGSRNTLVNVNGHQMSSLDFGFVVTSLALSKNGKIYMTDYSINRIISMDSSKKFQTEITLSLHPIGIIVCSDEDILICLTDEWIYNTTSKSQRKVVRMTKDFKEKVTFELDEQGENIFTLPIAVAENLNGDVCVVDKIASDKGRVCVLYDTGKLRFVYEHRGASMPFDPSSVCCTRHSDIVITDPANNVVEIVSDGGEFLHFLITVKGGCIMPISLGKDPDDRIWIGCGSGKCIILKYRYGLPK</sequence>
<organism evidence="3 4">
    <name type="scientific">Mytilus coruscus</name>
    <name type="common">Sea mussel</name>
    <dbReference type="NCBI Taxonomy" id="42192"/>
    <lineage>
        <taxon>Eukaryota</taxon>
        <taxon>Metazoa</taxon>
        <taxon>Spiralia</taxon>
        <taxon>Lophotrochozoa</taxon>
        <taxon>Mollusca</taxon>
        <taxon>Bivalvia</taxon>
        <taxon>Autobranchia</taxon>
        <taxon>Pteriomorphia</taxon>
        <taxon>Mytilida</taxon>
        <taxon>Mytiloidea</taxon>
        <taxon>Mytilidae</taxon>
        <taxon>Mytilinae</taxon>
        <taxon>Mytilus</taxon>
    </lineage>
</organism>
<dbReference type="InterPro" id="IPR011042">
    <property type="entry name" value="6-blade_b-propeller_TolB-like"/>
</dbReference>
<reference evidence="3 4" key="1">
    <citation type="submission" date="2020-06" db="EMBL/GenBank/DDBJ databases">
        <authorList>
            <person name="Li R."/>
            <person name="Bekaert M."/>
        </authorList>
    </citation>
    <scope>NUCLEOTIDE SEQUENCE [LARGE SCALE GENOMIC DNA]</scope>
    <source>
        <strain evidence="4">wild</strain>
    </source>
</reference>
<protein>
    <submittedName>
        <fullName evidence="3">TRIM2_3</fullName>
    </submittedName>
</protein>
<dbReference type="SUPFAM" id="SSF57845">
    <property type="entry name" value="B-box zinc-binding domain"/>
    <property type="match status" value="1"/>
</dbReference>
<dbReference type="PANTHER" id="PTHR25462:SF296">
    <property type="entry name" value="MEIOTIC P26, ISOFORM F"/>
    <property type="match status" value="1"/>
</dbReference>
<dbReference type="InterPro" id="IPR000315">
    <property type="entry name" value="Znf_B-box"/>
</dbReference>
<dbReference type="SMART" id="SM00336">
    <property type="entry name" value="BBOX"/>
    <property type="match status" value="1"/>
</dbReference>
<dbReference type="Proteomes" id="UP000507470">
    <property type="component" value="Unassembled WGS sequence"/>
</dbReference>
<keyword evidence="1" id="KW-0863">Zinc-finger</keyword>
<dbReference type="InterPro" id="IPR047153">
    <property type="entry name" value="TRIM45/56/19-like"/>
</dbReference>
<evidence type="ECO:0000256" key="1">
    <source>
        <dbReference type="PROSITE-ProRule" id="PRU00024"/>
    </source>
</evidence>
<evidence type="ECO:0000313" key="3">
    <source>
        <dbReference type="EMBL" id="CAC5421113.1"/>
    </source>
</evidence>
<dbReference type="Pfam" id="PF00643">
    <property type="entry name" value="zf-B_box"/>
    <property type="match status" value="1"/>
</dbReference>
<dbReference type="Gene3D" id="3.30.160.60">
    <property type="entry name" value="Classic Zinc Finger"/>
    <property type="match status" value="1"/>
</dbReference>
<name>A0A6J8EMD2_MYTCO</name>
<dbReference type="Gene3D" id="2.120.10.30">
    <property type="entry name" value="TolB, C-terminal domain"/>
    <property type="match status" value="1"/>
</dbReference>
<proteinExistence type="predicted"/>